<dbReference type="AlphaFoldDB" id="A0AAU8CCN0"/>
<feature type="region of interest" description="Disordered" evidence="1">
    <location>
        <begin position="79"/>
        <end position="105"/>
    </location>
</feature>
<dbReference type="EMBL" id="CP159204">
    <property type="protein sequence ID" value="XCF15823.1"/>
    <property type="molecule type" value="Genomic_DNA"/>
</dbReference>
<feature type="region of interest" description="Disordered" evidence="1">
    <location>
        <begin position="23"/>
        <end position="42"/>
    </location>
</feature>
<name>A0AAU8CCN0_9EURY</name>
<dbReference type="KEGG" id="hanx:ABSL23_11320"/>
<evidence type="ECO:0000256" key="1">
    <source>
        <dbReference type="SAM" id="MobiDB-lite"/>
    </source>
</evidence>
<dbReference type="PROSITE" id="PS51257">
    <property type="entry name" value="PROKAR_LIPOPROTEIN"/>
    <property type="match status" value="1"/>
</dbReference>
<proteinExistence type="predicted"/>
<feature type="compositionally biased region" description="Low complexity" evidence="1">
    <location>
        <begin position="23"/>
        <end position="41"/>
    </location>
</feature>
<gene>
    <name evidence="2" type="ORF">ABSL23_11320</name>
</gene>
<protein>
    <submittedName>
        <fullName evidence="2">Uncharacterized protein</fullName>
    </submittedName>
</protein>
<dbReference type="RefSeq" id="WP_059056704.1">
    <property type="nucleotide sequence ID" value="NZ_CP159204.1"/>
</dbReference>
<dbReference type="GeneID" id="91109746"/>
<sequence>MRSPRKLAATACVALLLVTAGCSGVTNPSTTASPTDTSPNDGVVQYPPGVADNGTLTDADALMNAHLEATANQSLVFTDERDYPDKETTRTFARGSSARGTAATP</sequence>
<evidence type="ECO:0000313" key="2">
    <source>
        <dbReference type="EMBL" id="XCF15823.1"/>
    </source>
</evidence>
<feature type="compositionally biased region" description="Basic and acidic residues" evidence="1">
    <location>
        <begin position="79"/>
        <end position="89"/>
    </location>
</feature>
<organism evidence="2">
    <name type="scientific">Halobacterium sp. NMX12-1</name>
    <dbReference type="NCBI Taxonomy" id="3166650"/>
    <lineage>
        <taxon>Archaea</taxon>
        <taxon>Methanobacteriati</taxon>
        <taxon>Methanobacteriota</taxon>
        <taxon>Stenosarchaea group</taxon>
        <taxon>Halobacteria</taxon>
        <taxon>Halobacteriales</taxon>
        <taxon>Halobacteriaceae</taxon>
        <taxon>Halobacterium</taxon>
    </lineage>
</organism>
<reference evidence="2" key="1">
    <citation type="submission" date="2024-06" db="EMBL/GenBank/DDBJ databases">
        <title>Genome Sequence of an extremely halophilic archaeon isolated from Permian era halite, Salado Formation, Carlsbad, New Mexico: Halobacterium sp. strain NMX12-1.</title>
        <authorList>
            <person name="Sotoa L."/>
            <person name="DasSarma P."/>
            <person name="Anton B.P."/>
            <person name="Vincze T."/>
            <person name="Verma I."/>
            <person name="Eralp B."/>
            <person name="Powers D.W."/>
            <person name="Dozier B.L."/>
            <person name="Roberts R.J."/>
            <person name="DasSarma S."/>
        </authorList>
    </citation>
    <scope>NUCLEOTIDE SEQUENCE</scope>
    <source>
        <strain evidence="2">NMX12-1</strain>
    </source>
</reference>
<accession>A0AAU8CCN0</accession>